<dbReference type="SUPFAM" id="SSF56112">
    <property type="entry name" value="Protein kinase-like (PK-like)"/>
    <property type="match status" value="1"/>
</dbReference>
<evidence type="ECO:0000313" key="1">
    <source>
        <dbReference type="EMBL" id="MED6138912.1"/>
    </source>
</evidence>
<gene>
    <name evidence="1" type="ORF">PIB30_079021</name>
</gene>
<protein>
    <recommendedName>
        <fullName evidence="3">Protein kinase domain-containing protein</fullName>
    </recommendedName>
</protein>
<proteinExistence type="predicted"/>
<comment type="caution">
    <text evidence="1">The sequence shown here is derived from an EMBL/GenBank/DDBJ whole genome shotgun (WGS) entry which is preliminary data.</text>
</comment>
<reference evidence="1 2" key="1">
    <citation type="journal article" date="2023" name="Plants (Basel)">
        <title>Bridging the Gap: Combining Genomics and Transcriptomics Approaches to Understand Stylosanthes scabra, an Orphan Legume from the Brazilian Caatinga.</title>
        <authorList>
            <person name="Ferreira-Neto J.R.C."/>
            <person name="da Silva M.D."/>
            <person name="Binneck E."/>
            <person name="de Melo N.F."/>
            <person name="da Silva R.H."/>
            <person name="de Melo A.L.T.M."/>
            <person name="Pandolfi V."/>
            <person name="Bustamante F.O."/>
            <person name="Brasileiro-Vidal A.C."/>
            <person name="Benko-Iseppon A.M."/>
        </authorList>
    </citation>
    <scope>NUCLEOTIDE SEQUENCE [LARGE SCALE GENOMIC DNA]</scope>
    <source>
        <tissue evidence="1">Leaves</tissue>
    </source>
</reference>
<name>A0ABU6SRE4_9FABA</name>
<dbReference type="InterPro" id="IPR011009">
    <property type="entry name" value="Kinase-like_dom_sf"/>
</dbReference>
<organism evidence="1 2">
    <name type="scientific">Stylosanthes scabra</name>
    <dbReference type="NCBI Taxonomy" id="79078"/>
    <lineage>
        <taxon>Eukaryota</taxon>
        <taxon>Viridiplantae</taxon>
        <taxon>Streptophyta</taxon>
        <taxon>Embryophyta</taxon>
        <taxon>Tracheophyta</taxon>
        <taxon>Spermatophyta</taxon>
        <taxon>Magnoliopsida</taxon>
        <taxon>eudicotyledons</taxon>
        <taxon>Gunneridae</taxon>
        <taxon>Pentapetalae</taxon>
        <taxon>rosids</taxon>
        <taxon>fabids</taxon>
        <taxon>Fabales</taxon>
        <taxon>Fabaceae</taxon>
        <taxon>Papilionoideae</taxon>
        <taxon>50 kb inversion clade</taxon>
        <taxon>dalbergioids sensu lato</taxon>
        <taxon>Dalbergieae</taxon>
        <taxon>Pterocarpus clade</taxon>
        <taxon>Stylosanthes</taxon>
    </lineage>
</organism>
<evidence type="ECO:0000313" key="2">
    <source>
        <dbReference type="Proteomes" id="UP001341840"/>
    </source>
</evidence>
<evidence type="ECO:0008006" key="3">
    <source>
        <dbReference type="Google" id="ProtNLM"/>
    </source>
</evidence>
<dbReference type="Proteomes" id="UP001341840">
    <property type="component" value="Unassembled WGS sequence"/>
</dbReference>
<accession>A0ABU6SRE4</accession>
<dbReference type="EMBL" id="JASCZI010061523">
    <property type="protein sequence ID" value="MED6138912.1"/>
    <property type="molecule type" value="Genomic_DNA"/>
</dbReference>
<sequence>MVILNSNFNLTLPEQEWTTAVYQYKLQTPETLGIFKGTGRCSDEDEKEYVVLKMLVKPNDPMLNNMISRFEAAKTLDKRLFILSQQILRDNQYIYFCYESFDHNLQTLMEAVVNGDATEDEWEMVVTGCIKALHHLHTTNITHGHITPYNLVRKNGIGYLMGGVGDTFTPDLVWGQVQEDDAFKHDVKRLVEAITTCIPPTMNAVEVNFLLKFLQRRQTMNRIQYHPYVQSSTGVLALFVSAYDILDKDCNSTKGSFKIKVQNYLAIFSDVVKRNQYIGSLNWIARVPPNSVLQAVLKHRNGNYLENDVELFRFWRNVFVHAVKRSQDNVQQHHDALYNMMTTIWPGFAHIVYEVIYDTRYGVFL</sequence>
<keyword evidence="2" id="KW-1185">Reference proteome</keyword>
<dbReference type="Gene3D" id="1.10.510.10">
    <property type="entry name" value="Transferase(Phosphotransferase) domain 1"/>
    <property type="match status" value="1"/>
</dbReference>